<dbReference type="eggNOG" id="ENOG5032XD5">
    <property type="taxonomic scope" value="Bacteria"/>
</dbReference>
<dbReference type="RefSeq" id="WP_015280844.1">
    <property type="nucleotide sequence ID" value="NC_019940.1"/>
</dbReference>
<dbReference type="AlphaFoldDB" id="L0GVC1"/>
<gene>
    <name evidence="2" type="ORF">Thimo_1938</name>
</gene>
<feature type="signal peptide" evidence="1">
    <location>
        <begin position="1"/>
        <end position="29"/>
    </location>
</feature>
<feature type="chain" id="PRO_5003943139" description="HdeA/HdeB family protein" evidence="1">
    <location>
        <begin position="30"/>
        <end position="130"/>
    </location>
</feature>
<proteinExistence type="predicted"/>
<keyword evidence="3" id="KW-1185">Reference proteome</keyword>
<reference evidence="2 3" key="1">
    <citation type="submission" date="2011-09" db="EMBL/GenBank/DDBJ databases">
        <title>Complete sequence of chromosome of Thioflavicoccus mobilis 8321.</title>
        <authorList>
            <consortium name="US DOE Joint Genome Institute"/>
            <person name="Lucas S."/>
            <person name="Han J."/>
            <person name="Lapidus A."/>
            <person name="Cheng J.-F."/>
            <person name="Goodwin L."/>
            <person name="Pitluck S."/>
            <person name="Peters L."/>
            <person name="Ovchinnikova G."/>
            <person name="Lu M."/>
            <person name="Detter J.C."/>
            <person name="Han C."/>
            <person name="Tapia R."/>
            <person name="Land M."/>
            <person name="Hauser L."/>
            <person name="Kyrpides N."/>
            <person name="Ivanova N."/>
            <person name="Pagani I."/>
            <person name="Vogl K."/>
            <person name="Liu Z."/>
            <person name="Imhoff J."/>
            <person name="Thiel V."/>
            <person name="Frigaard N.-U."/>
            <person name="Bryant D."/>
            <person name="Woyke T."/>
        </authorList>
    </citation>
    <scope>NUCLEOTIDE SEQUENCE [LARGE SCALE GENOMIC DNA]</scope>
    <source>
        <strain evidence="2 3">8321</strain>
    </source>
</reference>
<accession>L0GVC1</accession>
<dbReference type="HOGENOM" id="CLU_1937175_0_0_6"/>
<protein>
    <recommendedName>
        <fullName evidence="4">HdeA/HdeB family protein</fullName>
    </recommendedName>
</protein>
<organism evidence="2 3">
    <name type="scientific">Thioflavicoccus mobilis 8321</name>
    <dbReference type="NCBI Taxonomy" id="765912"/>
    <lineage>
        <taxon>Bacteria</taxon>
        <taxon>Pseudomonadati</taxon>
        <taxon>Pseudomonadota</taxon>
        <taxon>Gammaproteobacteria</taxon>
        <taxon>Chromatiales</taxon>
        <taxon>Chromatiaceae</taxon>
        <taxon>Thioflavicoccus</taxon>
    </lineage>
</organism>
<evidence type="ECO:0000313" key="2">
    <source>
        <dbReference type="EMBL" id="AGA90703.1"/>
    </source>
</evidence>
<dbReference type="OrthoDB" id="5770948at2"/>
<sequence>MKLLLRGLAILHVPVTGLSLFLAVGAAQAEPPPVLWGSGVQSCKRLVQASDGTDQGVEADIIEYGRIQAWLAGFVSGLNLATDRDVLNGLAVSAAMRQIEAECREDPQRDLFSTTLGLVRESMQFDQLLR</sequence>
<dbReference type="KEGG" id="tmb:Thimo_1938"/>
<evidence type="ECO:0008006" key="4">
    <source>
        <dbReference type="Google" id="ProtNLM"/>
    </source>
</evidence>
<evidence type="ECO:0000256" key="1">
    <source>
        <dbReference type="SAM" id="SignalP"/>
    </source>
</evidence>
<name>L0GVC1_9GAMM</name>
<dbReference type="EMBL" id="CP003051">
    <property type="protein sequence ID" value="AGA90703.1"/>
    <property type="molecule type" value="Genomic_DNA"/>
</dbReference>
<evidence type="ECO:0000313" key="3">
    <source>
        <dbReference type="Proteomes" id="UP000010816"/>
    </source>
</evidence>
<dbReference type="Proteomes" id="UP000010816">
    <property type="component" value="Chromosome"/>
</dbReference>
<keyword evidence="1" id="KW-0732">Signal</keyword>